<feature type="domain" description="SseB protein N-terminal" evidence="1">
    <location>
        <begin position="300"/>
        <end position="363"/>
    </location>
</feature>
<gene>
    <name evidence="2" type="ORF">GB882_17660</name>
</gene>
<dbReference type="AlphaFoldDB" id="A0A7J9V1D8"/>
<keyword evidence="3" id="KW-1185">Reference proteome</keyword>
<dbReference type="InterPro" id="IPR009839">
    <property type="entry name" value="SseB_N"/>
</dbReference>
<feature type="non-terminal residue" evidence="2">
    <location>
        <position position="1"/>
    </location>
</feature>
<feature type="domain" description="SseB protein N-terminal" evidence="1">
    <location>
        <begin position="136"/>
        <end position="256"/>
    </location>
</feature>
<protein>
    <recommendedName>
        <fullName evidence="1">SseB protein N-terminal domain-containing protein</fullName>
    </recommendedName>
</protein>
<accession>A0A7J9V1D8</accession>
<evidence type="ECO:0000259" key="1">
    <source>
        <dbReference type="Pfam" id="PF07179"/>
    </source>
</evidence>
<evidence type="ECO:0000313" key="2">
    <source>
        <dbReference type="EMBL" id="MPV90502.1"/>
    </source>
</evidence>
<name>A0A7J9V1D8_9MICO</name>
<reference evidence="2 3" key="1">
    <citation type="submission" date="2019-10" db="EMBL/GenBank/DDBJ databases">
        <title>Georgenia wutianyii sp. nov. and Georgenia yuyongxinii sp. nov. isolated from plateau pika (Ochotona curzoniae) in the Qinghai-Tibet plateau of China.</title>
        <authorList>
            <person name="Tian Z."/>
        </authorList>
    </citation>
    <scope>NUCLEOTIDE SEQUENCE [LARGE SCALE GENOMIC DNA]</scope>
    <source>
        <strain evidence="2 3">JCM 15130</strain>
    </source>
</reference>
<sequence>VDRDAVARDDGRRPWQRELTVDGEATLVDLVELLGLPLAFTDDRGVWALMRGHDTEDGVHILAVVEQVAAPGRPPRWAVHMVSHVPPAQLADDGVVDLHFRSLPGPPREVVAAAHRGDSYSRPAPDGEPADNPAVRTALATYAADQTPENALDVLRQAFGGQLVLDATGSTFGDEARGGVTRLVINFIRAPDGSKALPAFTAHDELVKFREEDEEGPRSLVQPADRVLAFFVRDPEARWLYIDPAGPPLGIRRDQVEFALQAGHNAAVKNALTRPDLTMQDLFDALRAPGGILFVGDRGQGDDIQPLVVDTGGSEKLLAFTSAVEAAAWDRTMRFHRLSVGGALELVLELGAQGLLLNPGGPSANVSALQVRRFLGTWREATA</sequence>
<dbReference type="Pfam" id="PF07179">
    <property type="entry name" value="SseB"/>
    <property type="match status" value="2"/>
</dbReference>
<evidence type="ECO:0000313" key="3">
    <source>
        <dbReference type="Proteomes" id="UP000429644"/>
    </source>
</evidence>
<comment type="caution">
    <text evidence="2">The sequence shown here is derived from an EMBL/GenBank/DDBJ whole genome shotgun (WGS) entry which is preliminary data.</text>
</comment>
<dbReference type="Proteomes" id="UP000429644">
    <property type="component" value="Unassembled WGS sequence"/>
</dbReference>
<dbReference type="EMBL" id="WHPD01003793">
    <property type="protein sequence ID" value="MPV90502.1"/>
    <property type="molecule type" value="Genomic_DNA"/>
</dbReference>
<organism evidence="2 3">
    <name type="scientific">Georgenia ruanii</name>
    <dbReference type="NCBI Taxonomy" id="348442"/>
    <lineage>
        <taxon>Bacteria</taxon>
        <taxon>Bacillati</taxon>
        <taxon>Actinomycetota</taxon>
        <taxon>Actinomycetes</taxon>
        <taxon>Micrococcales</taxon>
        <taxon>Bogoriellaceae</taxon>
        <taxon>Georgenia</taxon>
    </lineage>
</organism>
<proteinExistence type="predicted"/>